<dbReference type="EMBL" id="LAZR01002335">
    <property type="protein sequence ID" value="KKN31364.1"/>
    <property type="molecule type" value="Genomic_DNA"/>
</dbReference>
<organism evidence="1">
    <name type="scientific">marine sediment metagenome</name>
    <dbReference type="NCBI Taxonomy" id="412755"/>
    <lineage>
        <taxon>unclassified sequences</taxon>
        <taxon>metagenomes</taxon>
        <taxon>ecological metagenomes</taxon>
    </lineage>
</organism>
<reference evidence="1" key="1">
    <citation type="journal article" date="2015" name="Nature">
        <title>Complex archaea that bridge the gap between prokaryotes and eukaryotes.</title>
        <authorList>
            <person name="Spang A."/>
            <person name="Saw J.H."/>
            <person name="Jorgensen S.L."/>
            <person name="Zaremba-Niedzwiedzka K."/>
            <person name="Martijn J."/>
            <person name="Lind A.E."/>
            <person name="van Eijk R."/>
            <person name="Schleper C."/>
            <person name="Guy L."/>
            <person name="Ettema T.J."/>
        </authorList>
    </citation>
    <scope>NUCLEOTIDE SEQUENCE</scope>
</reference>
<proteinExistence type="predicted"/>
<accession>A0A0F9PMH3</accession>
<protein>
    <submittedName>
        <fullName evidence="1">Uncharacterized protein</fullName>
    </submittedName>
</protein>
<evidence type="ECO:0000313" key="1">
    <source>
        <dbReference type="EMBL" id="KKN31364.1"/>
    </source>
</evidence>
<gene>
    <name evidence="1" type="ORF">LCGC14_0824650</name>
</gene>
<name>A0A0F9PMH3_9ZZZZ</name>
<sequence>MSLINSNLNIENVRVRACFDCHHYHRINCDNYKAIQLLHRFEQKHIGHRTQIVNLDELFYNPLTVSVFLEV</sequence>
<comment type="caution">
    <text evidence="1">The sequence shown here is derived from an EMBL/GenBank/DDBJ whole genome shotgun (WGS) entry which is preliminary data.</text>
</comment>
<dbReference type="AlphaFoldDB" id="A0A0F9PMH3"/>